<organism evidence="2 3">
    <name type="scientific">Aquipseudomonas alcaligenes</name>
    <name type="common">Pseudomonas alcaligenes</name>
    <dbReference type="NCBI Taxonomy" id="43263"/>
    <lineage>
        <taxon>Bacteria</taxon>
        <taxon>Pseudomonadati</taxon>
        <taxon>Pseudomonadota</taxon>
        <taxon>Gammaproteobacteria</taxon>
        <taxon>Pseudomonadales</taxon>
        <taxon>Pseudomonadaceae</taxon>
        <taxon>Aquipseudomonas</taxon>
    </lineage>
</organism>
<dbReference type="EMBL" id="FTMP01000009">
    <property type="protein sequence ID" value="SIQ85107.1"/>
    <property type="molecule type" value="Genomic_DNA"/>
</dbReference>
<dbReference type="RefSeq" id="WP_076428481.1">
    <property type="nucleotide sequence ID" value="NZ_FTMP01000009.1"/>
</dbReference>
<dbReference type="Proteomes" id="UP000185841">
    <property type="component" value="Unassembled WGS sequence"/>
</dbReference>
<feature type="compositionally biased region" description="Basic and acidic residues" evidence="1">
    <location>
        <begin position="151"/>
        <end position="160"/>
    </location>
</feature>
<evidence type="ECO:0000313" key="2">
    <source>
        <dbReference type="EMBL" id="SIQ85107.1"/>
    </source>
</evidence>
<evidence type="ECO:0000256" key="1">
    <source>
        <dbReference type="SAM" id="MobiDB-lite"/>
    </source>
</evidence>
<gene>
    <name evidence="2" type="ORF">SAMN05878282_1093</name>
</gene>
<dbReference type="Gene3D" id="3.40.50.12780">
    <property type="entry name" value="N-terminal domain of ligase-like"/>
    <property type="match status" value="1"/>
</dbReference>
<evidence type="ECO:0000313" key="3">
    <source>
        <dbReference type="Proteomes" id="UP000185841"/>
    </source>
</evidence>
<reference evidence="2 3" key="1">
    <citation type="submission" date="2017-01" db="EMBL/GenBank/DDBJ databases">
        <authorList>
            <person name="Mah S.A."/>
            <person name="Swanson W.J."/>
            <person name="Moy G.W."/>
            <person name="Vacquier V.D."/>
        </authorList>
    </citation>
    <scope>NUCLEOTIDE SEQUENCE [LARGE SCALE GENOMIC DNA]</scope>
    <source>
        <strain evidence="2 3">RU36E</strain>
    </source>
</reference>
<dbReference type="InterPro" id="IPR042099">
    <property type="entry name" value="ANL_N_sf"/>
</dbReference>
<sequence length="170" mass="19268">MVLRPQVSQLIWLAYTMREHLCWQRDFSGTLAVVRGNLSHTIRQDNWGPPFSLPGPSGPARAFAMSQGSDTLLRQLQDVAADYLLIYPNVLQDLLRLLRQRNGTLHNLRQIRCIGETLSPELREQLGVEIADTYSSQEVGIISIQRPLPPDGRESHRRDTGCAGQSLRRR</sequence>
<proteinExistence type="predicted"/>
<dbReference type="AlphaFoldDB" id="A0A1N6W4R0"/>
<dbReference type="SUPFAM" id="SSF56801">
    <property type="entry name" value="Acetyl-CoA synthetase-like"/>
    <property type="match status" value="1"/>
</dbReference>
<accession>A0A1N6W4R0</accession>
<feature type="region of interest" description="Disordered" evidence="1">
    <location>
        <begin position="146"/>
        <end position="170"/>
    </location>
</feature>
<protein>
    <submittedName>
        <fullName evidence="2">Uncharacterized protein</fullName>
    </submittedName>
</protein>
<name>A0A1N6W4R0_AQUAC</name>